<feature type="compositionally biased region" description="Low complexity" evidence="12">
    <location>
        <begin position="245"/>
        <end position="257"/>
    </location>
</feature>
<feature type="region of interest" description="Disordered" evidence="12">
    <location>
        <begin position="666"/>
        <end position="694"/>
    </location>
</feature>
<dbReference type="Gene3D" id="3.90.70.10">
    <property type="entry name" value="Cysteine proteinases"/>
    <property type="match status" value="1"/>
</dbReference>
<evidence type="ECO:0000256" key="5">
    <source>
        <dbReference type="ARBA" id="ARBA00022723"/>
    </source>
</evidence>
<dbReference type="Pfam" id="PF01753">
    <property type="entry name" value="zf-MYND"/>
    <property type="match status" value="1"/>
</dbReference>
<dbReference type="FunFam" id="6.10.140.2220:FF:000006">
    <property type="entry name" value="Ubiquitin carboxyl-terminal hydrolase 15"/>
    <property type="match status" value="1"/>
</dbReference>
<keyword evidence="10" id="KW-0862">Zinc</keyword>
<keyword evidence="9" id="KW-0788">Thiol protease</keyword>
<evidence type="ECO:0000256" key="1">
    <source>
        <dbReference type="ARBA" id="ARBA00000707"/>
    </source>
</evidence>
<dbReference type="STRING" id="4232.A0A251V1H0"/>
<evidence type="ECO:0000256" key="6">
    <source>
        <dbReference type="ARBA" id="ARBA00022771"/>
    </source>
</evidence>
<keyword evidence="4 16" id="KW-0645">Protease</keyword>
<keyword evidence="17" id="KW-1185">Reference proteome</keyword>
<evidence type="ECO:0000256" key="7">
    <source>
        <dbReference type="ARBA" id="ARBA00022786"/>
    </source>
</evidence>
<dbReference type="SUPFAM" id="SSF54001">
    <property type="entry name" value="Cysteine proteinases"/>
    <property type="match status" value="1"/>
</dbReference>
<gene>
    <name evidence="16" type="primary">UBP17</name>
    <name evidence="16" type="ORF">HannXRQ_Chr04g0111421</name>
    <name evidence="15" type="ORF">HanXRQr2_Chr04g0159601</name>
</gene>
<name>A0A251V1H0_HELAN</name>
<dbReference type="SUPFAM" id="SSF144232">
    <property type="entry name" value="HIT/MYND zinc finger-like"/>
    <property type="match status" value="1"/>
</dbReference>
<keyword evidence="5" id="KW-0479">Metal-binding</keyword>
<feature type="compositionally biased region" description="Basic and acidic residues" evidence="12">
    <location>
        <begin position="668"/>
        <end position="677"/>
    </location>
</feature>
<dbReference type="GO" id="GO:0006508">
    <property type="term" value="P:proteolysis"/>
    <property type="evidence" value="ECO:0007669"/>
    <property type="project" value="UniProtKB-KW"/>
</dbReference>
<evidence type="ECO:0000256" key="2">
    <source>
        <dbReference type="ARBA" id="ARBA00009085"/>
    </source>
</evidence>
<evidence type="ECO:0000256" key="4">
    <source>
        <dbReference type="ARBA" id="ARBA00022670"/>
    </source>
</evidence>
<dbReference type="FunCoup" id="A0A251V1H0">
    <property type="interactions" value="3049"/>
</dbReference>
<evidence type="ECO:0000313" key="16">
    <source>
        <dbReference type="EMBL" id="OTG28451.1"/>
    </source>
</evidence>
<dbReference type="InterPro" id="IPR001394">
    <property type="entry name" value="Peptidase_C19_UCH"/>
</dbReference>
<evidence type="ECO:0000313" key="15">
    <source>
        <dbReference type="EMBL" id="KAF5809639.1"/>
    </source>
</evidence>
<feature type="compositionally biased region" description="Basic and acidic residues" evidence="12">
    <location>
        <begin position="151"/>
        <end position="162"/>
    </location>
</feature>
<proteinExistence type="inferred from homology"/>
<evidence type="ECO:0000313" key="17">
    <source>
        <dbReference type="Proteomes" id="UP000215914"/>
    </source>
</evidence>
<feature type="domain" description="MYND-type" evidence="14">
    <location>
        <begin position="99"/>
        <end position="136"/>
    </location>
</feature>
<dbReference type="PROSITE" id="PS50235">
    <property type="entry name" value="USP_3"/>
    <property type="match status" value="1"/>
</dbReference>
<dbReference type="OMA" id="GFWEGTI"/>
<keyword evidence="7" id="KW-0833">Ubl conjugation pathway</keyword>
<dbReference type="GO" id="GO:0031647">
    <property type="term" value="P:regulation of protein stability"/>
    <property type="evidence" value="ECO:0000318"/>
    <property type="project" value="GO_Central"/>
</dbReference>
<dbReference type="InterPro" id="IPR018200">
    <property type="entry name" value="USP_CS"/>
</dbReference>
<reference evidence="15" key="3">
    <citation type="submission" date="2020-06" db="EMBL/GenBank/DDBJ databases">
        <title>Helianthus annuus Genome sequencing and assembly Release 2.</title>
        <authorList>
            <person name="Gouzy J."/>
            <person name="Langlade N."/>
            <person name="Munos S."/>
        </authorList>
    </citation>
    <scope>NUCLEOTIDE SEQUENCE</scope>
    <source>
        <tissue evidence="15">Leaves</tissue>
    </source>
</reference>
<dbReference type="OrthoDB" id="420187at2759"/>
<keyword evidence="8 15" id="KW-0378">Hydrolase</keyword>
<evidence type="ECO:0000256" key="12">
    <source>
        <dbReference type="SAM" id="MobiDB-lite"/>
    </source>
</evidence>
<evidence type="ECO:0000256" key="11">
    <source>
        <dbReference type="PROSITE-ProRule" id="PRU00134"/>
    </source>
</evidence>
<feature type="compositionally biased region" description="Low complexity" evidence="12">
    <location>
        <begin position="757"/>
        <end position="768"/>
    </location>
</feature>
<keyword evidence="6 11" id="KW-0863">Zinc-finger</keyword>
<dbReference type="EC" id="3.4.19.12" evidence="3"/>
<dbReference type="EMBL" id="CM007893">
    <property type="protein sequence ID" value="OTG28451.1"/>
    <property type="molecule type" value="Genomic_DNA"/>
</dbReference>
<comment type="similarity">
    <text evidence="2">Belongs to the peptidase C19 family.</text>
</comment>
<evidence type="ECO:0000256" key="10">
    <source>
        <dbReference type="ARBA" id="ARBA00022833"/>
    </source>
</evidence>
<dbReference type="GO" id="GO:0004843">
    <property type="term" value="F:cysteine-type deubiquitinase activity"/>
    <property type="evidence" value="ECO:0000318"/>
    <property type="project" value="GO_Central"/>
</dbReference>
<dbReference type="Gramene" id="mRNA:HanXRQr2_Chr04g0159601">
    <property type="protein sequence ID" value="mRNA:HanXRQr2_Chr04g0159601"/>
    <property type="gene ID" value="HanXRQr2_Chr04g0159601"/>
</dbReference>
<dbReference type="InParanoid" id="A0A251V1H0"/>
<dbReference type="Pfam" id="PF00443">
    <property type="entry name" value="UCH"/>
    <property type="match status" value="1"/>
</dbReference>
<dbReference type="GO" id="GO:0008270">
    <property type="term" value="F:zinc ion binding"/>
    <property type="evidence" value="ECO:0007669"/>
    <property type="project" value="UniProtKB-KW"/>
</dbReference>
<dbReference type="PROSITE" id="PS01360">
    <property type="entry name" value="ZF_MYND_1"/>
    <property type="match status" value="1"/>
</dbReference>
<organism evidence="16 17">
    <name type="scientific">Helianthus annuus</name>
    <name type="common">Common sunflower</name>
    <dbReference type="NCBI Taxonomy" id="4232"/>
    <lineage>
        <taxon>Eukaryota</taxon>
        <taxon>Viridiplantae</taxon>
        <taxon>Streptophyta</taxon>
        <taxon>Embryophyta</taxon>
        <taxon>Tracheophyta</taxon>
        <taxon>Spermatophyta</taxon>
        <taxon>Magnoliopsida</taxon>
        <taxon>eudicotyledons</taxon>
        <taxon>Gunneridae</taxon>
        <taxon>Pentapetalae</taxon>
        <taxon>asterids</taxon>
        <taxon>campanulids</taxon>
        <taxon>Asterales</taxon>
        <taxon>Asteraceae</taxon>
        <taxon>Asteroideae</taxon>
        <taxon>Heliantheae alliance</taxon>
        <taxon>Heliantheae</taxon>
        <taxon>Helianthus</taxon>
    </lineage>
</organism>
<evidence type="ECO:0000256" key="8">
    <source>
        <dbReference type="ARBA" id="ARBA00022801"/>
    </source>
</evidence>
<dbReference type="PROSITE" id="PS00972">
    <property type="entry name" value="USP_1"/>
    <property type="match status" value="1"/>
</dbReference>
<dbReference type="InterPro" id="IPR002893">
    <property type="entry name" value="Znf_MYND"/>
</dbReference>
<dbReference type="PANTHER" id="PTHR24006:SF930">
    <property type="entry name" value="UBIQUITIN-SPECIFIC PROTEASE 17-RELATED"/>
    <property type="match status" value="1"/>
</dbReference>
<comment type="catalytic activity">
    <reaction evidence="1">
        <text>Thiol-dependent hydrolysis of ester, thioester, amide, peptide and isopeptide bonds formed by the C-terminal Gly of ubiquitin (a 76-residue protein attached to proteins as an intracellular targeting signal).</text>
        <dbReference type="EC" id="3.4.19.12"/>
    </reaction>
</comment>
<accession>A0A251V1H0</accession>
<feature type="compositionally biased region" description="Polar residues" evidence="12">
    <location>
        <begin position="222"/>
        <end position="244"/>
    </location>
</feature>
<evidence type="ECO:0000256" key="3">
    <source>
        <dbReference type="ARBA" id="ARBA00012759"/>
    </source>
</evidence>
<protein>
    <recommendedName>
        <fullName evidence="3">ubiquitinyl hydrolase 1</fullName>
        <ecNumber evidence="3">3.4.19.12</ecNumber>
    </recommendedName>
</protein>
<evidence type="ECO:0000256" key="9">
    <source>
        <dbReference type="ARBA" id="ARBA00022807"/>
    </source>
</evidence>
<dbReference type="Gene3D" id="6.10.140.2220">
    <property type="match status" value="1"/>
</dbReference>
<dbReference type="AlphaFoldDB" id="A0A251V1H0"/>
<dbReference type="GO" id="GO:0005634">
    <property type="term" value="C:nucleus"/>
    <property type="evidence" value="ECO:0000318"/>
    <property type="project" value="GO_Central"/>
</dbReference>
<dbReference type="PROSITE" id="PS50865">
    <property type="entry name" value="ZF_MYND_2"/>
    <property type="match status" value="1"/>
</dbReference>
<dbReference type="InterPro" id="IPR028889">
    <property type="entry name" value="USP"/>
</dbReference>
<sequence>MLALIVLVVVAPVIVLVLRRKWRQAVARSEEVQRLLVSVSEESARVEFEAREEYYYTVTATAAAAAGIPSARVPVSTPAAVPAYGSVPFGSPLKLPYQCAVCFSPTTTRCAKCKAVRYCSGKCQILHWRQGHKAECRPYVAASPINNLGDHSNRQGDRKDSNDSLDTEAKQTATPTTFKDDKTVGDHSNRQGDRKDPNDSLDTEAKQTATLTTFKDDKTVGGLSSSKPGKSNDVFSNTSTTPDISKSGEVVSSSTSRHISHSTKPVKVDTEIKRVTTCSSQLTKNSRSVRSGSKSSKLKVVDHLKPTKWSRQESLEGGCDISHRYSFKGLFPYEMFVKLYQWKQFELQPFGLNNCGNSCYANAVLQCLVYTPPLTAYLLEGLHSKACDKRERCFTCELEGLVMKAKDGNSPLSPVRILAHIENIGSNLGHGKEEDAHEFLRYVIDALQSACIKEAKRNLNSFEEETTLIGLTFGGYLRSKIICMKCGGKSELHERMMDLTVEIEGDIRTLEDALDKFTCTEILDGENKYKCSRCKSYEKAKKKLTLLEAPNVLTIALKRFQSGKFGKLNKPVHFPDILDMAPYVSGTSDKSPIYRLYGVVVHVDTMNAAFSGHYVCYVKNLQNRWFMFDDSMVNEVDLQHVLTKGAYMLLYARCSPRAPRSIRSSLINHHDSRKDDIPPLSVSRPRTTEPWDACNYHPQQVHHRSLEEESSSSDNSGFFSESCSCSTESTHRDSSSIEDNISGDWAQEYHKTINLNSSDSDTSSTSSSPPLPLYSRRSHLYASTTNCGSRVEADRKSSNVCRNLDCSCNCCSRVTNLDKLGGSGTYRGVTSRRSATRRNNELKY</sequence>
<feature type="region of interest" description="Disordered" evidence="12">
    <location>
        <begin position="144"/>
        <end position="266"/>
    </location>
</feature>
<evidence type="ECO:0000259" key="14">
    <source>
        <dbReference type="PROSITE" id="PS50865"/>
    </source>
</evidence>
<feature type="region of interest" description="Disordered" evidence="12">
    <location>
        <begin position="754"/>
        <end position="775"/>
    </location>
</feature>
<reference evidence="16" key="2">
    <citation type="submission" date="2017-02" db="EMBL/GenBank/DDBJ databases">
        <title>Sunflower complete genome.</title>
        <authorList>
            <person name="Langlade N."/>
            <person name="Munos S."/>
        </authorList>
    </citation>
    <scope>NUCLEOTIDE SEQUENCE [LARGE SCALE GENOMIC DNA]</scope>
    <source>
        <tissue evidence="16">Leaves</tissue>
    </source>
</reference>
<dbReference type="PANTHER" id="PTHR24006">
    <property type="entry name" value="UBIQUITIN CARBOXYL-TERMINAL HYDROLASE"/>
    <property type="match status" value="1"/>
</dbReference>
<dbReference type="GO" id="GO:0005829">
    <property type="term" value="C:cytosol"/>
    <property type="evidence" value="ECO:0000318"/>
    <property type="project" value="GO_Central"/>
</dbReference>
<dbReference type="EMBL" id="MNCJ02000319">
    <property type="protein sequence ID" value="KAF5809639.1"/>
    <property type="molecule type" value="Genomic_DNA"/>
</dbReference>
<dbReference type="InterPro" id="IPR050164">
    <property type="entry name" value="Peptidase_C19"/>
</dbReference>
<feature type="compositionally biased region" description="Basic and acidic residues" evidence="12">
    <location>
        <begin position="178"/>
        <end position="198"/>
    </location>
</feature>
<dbReference type="FunFam" id="3.90.70.10:FF:000026">
    <property type="entry name" value="Ubiquitin carboxyl-terminal hydrolase 15"/>
    <property type="match status" value="1"/>
</dbReference>
<evidence type="ECO:0000259" key="13">
    <source>
        <dbReference type="PROSITE" id="PS50235"/>
    </source>
</evidence>
<reference evidence="15 17" key="1">
    <citation type="journal article" date="2017" name="Nature">
        <title>The sunflower genome provides insights into oil metabolism, flowering and Asterid evolution.</title>
        <authorList>
            <person name="Badouin H."/>
            <person name="Gouzy J."/>
            <person name="Grassa C.J."/>
            <person name="Murat F."/>
            <person name="Staton S.E."/>
            <person name="Cottret L."/>
            <person name="Lelandais-Briere C."/>
            <person name="Owens G.L."/>
            <person name="Carrere S."/>
            <person name="Mayjonade B."/>
            <person name="Legrand L."/>
            <person name="Gill N."/>
            <person name="Kane N.C."/>
            <person name="Bowers J.E."/>
            <person name="Hubner S."/>
            <person name="Bellec A."/>
            <person name="Berard A."/>
            <person name="Berges H."/>
            <person name="Blanchet N."/>
            <person name="Boniface M.C."/>
            <person name="Brunel D."/>
            <person name="Catrice O."/>
            <person name="Chaidir N."/>
            <person name="Claudel C."/>
            <person name="Donnadieu C."/>
            <person name="Faraut T."/>
            <person name="Fievet G."/>
            <person name="Helmstetter N."/>
            <person name="King M."/>
            <person name="Knapp S.J."/>
            <person name="Lai Z."/>
            <person name="Le Paslier M.C."/>
            <person name="Lippi Y."/>
            <person name="Lorenzon L."/>
            <person name="Mandel J.R."/>
            <person name="Marage G."/>
            <person name="Marchand G."/>
            <person name="Marquand E."/>
            <person name="Bret-Mestries E."/>
            <person name="Morien E."/>
            <person name="Nambeesan S."/>
            <person name="Nguyen T."/>
            <person name="Pegot-Espagnet P."/>
            <person name="Pouilly N."/>
            <person name="Raftis F."/>
            <person name="Sallet E."/>
            <person name="Schiex T."/>
            <person name="Thomas J."/>
            <person name="Vandecasteele C."/>
            <person name="Vares D."/>
            <person name="Vear F."/>
            <person name="Vautrin S."/>
            <person name="Crespi M."/>
            <person name="Mangin B."/>
            <person name="Burke J.M."/>
            <person name="Salse J."/>
            <person name="Munos S."/>
            <person name="Vincourt P."/>
            <person name="Rieseberg L.H."/>
            <person name="Langlade N.B."/>
        </authorList>
    </citation>
    <scope>NUCLEOTIDE SEQUENCE [LARGE SCALE GENOMIC DNA]</scope>
    <source>
        <strain evidence="17">cv. SF193</strain>
        <tissue evidence="15">Leaves</tissue>
    </source>
</reference>
<dbReference type="GO" id="GO:0016579">
    <property type="term" value="P:protein deubiquitination"/>
    <property type="evidence" value="ECO:0007669"/>
    <property type="project" value="InterPro"/>
</dbReference>
<feature type="domain" description="USP" evidence="13">
    <location>
        <begin position="350"/>
        <end position="654"/>
    </location>
</feature>
<dbReference type="Proteomes" id="UP000215914">
    <property type="component" value="Chromosome 4"/>
</dbReference>
<dbReference type="InterPro" id="IPR038765">
    <property type="entry name" value="Papain-like_cys_pep_sf"/>
</dbReference>